<dbReference type="InterPro" id="IPR002656">
    <property type="entry name" value="Acyl_transf_3_dom"/>
</dbReference>
<name>A0A9D1GB66_9FIRM</name>
<dbReference type="EMBL" id="DVKQ01000062">
    <property type="protein sequence ID" value="HIT37785.1"/>
    <property type="molecule type" value="Genomic_DNA"/>
</dbReference>
<reference evidence="3" key="2">
    <citation type="journal article" date="2021" name="PeerJ">
        <title>Extensive microbial diversity within the chicken gut microbiome revealed by metagenomics and culture.</title>
        <authorList>
            <person name="Gilroy R."/>
            <person name="Ravi A."/>
            <person name="Getino M."/>
            <person name="Pursley I."/>
            <person name="Horton D.L."/>
            <person name="Alikhan N.F."/>
            <person name="Baker D."/>
            <person name="Gharbi K."/>
            <person name="Hall N."/>
            <person name="Watson M."/>
            <person name="Adriaenssens E.M."/>
            <person name="Foster-Nyarko E."/>
            <person name="Jarju S."/>
            <person name="Secka A."/>
            <person name="Antonio M."/>
            <person name="Oren A."/>
            <person name="Chaudhuri R.R."/>
            <person name="La Ragione R."/>
            <person name="Hildebrand F."/>
            <person name="Pallen M.J."/>
        </authorList>
    </citation>
    <scope>NUCLEOTIDE SEQUENCE</scope>
    <source>
        <strain evidence="3">CHK195-26880</strain>
    </source>
</reference>
<organism evidence="3 4">
    <name type="scientific">Candidatus Onthousia faecipullorum</name>
    <dbReference type="NCBI Taxonomy" id="2840887"/>
    <lineage>
        <taxon>Bacteria</taxon>
        <taxon>Bacillati</taxon>
        <taxon>Bacillota</taxon>
        <taxon>Bacilli</taxon>
        <taxon>Candidatus Onthousia</taxon>
    </lineage>
</organism>
<feature type="transmembrane region" description="Helical" evidence="1">
    <location>
        <begin position="168"/>
        <end position="188"/>
    </location>
</feature>
<reference evidence="3" key="1">
    <citation type="submission" date="2020-10" db="EMBL/GenBank/DDBJ databases">
        <authorList>
            <person name="Gilroy R."/>
        </authorList>
    </citation>
    <scope>NUCLEOTIDE SEQUENCE</scope>
    <source>
        <strain evidence="3">CHK195-26880</strain>
    </source>
</reference>
<keyword evidence="3" id="KW-0808">Transferase</keyword>
<dbReference type="GO" id="GO:0016747">
    <property type="term" value="F:acyltransferase activity, transferring groups other than amino-acyl groups"/>
    <property type="evidence" value="ECO:0007669"/>
    <property type="project" value="InterPro"/>
</dbReference>
<feature type="transmembrane region" description="Helical" evidence="1">
    <location>
        <begin position="208"/>
        <end position="231"/>
    </location>
</feature>
<gene>
    <name evidence="3" type="ORF">IAB59_04860</name>
</gene>
<feature type="transmembrane region" description="Helical" evidence="1">
    <location>
        <begin position="278"/>
        <end position="298"/>
    </location>
</feature>
<sequence>MKIRESNYELLRIISMFFIIVWHVITHSGLEVNSIGATNFFINLLLLLSIFHVSVFMIITGYYQSKSKFKLRKLLSLLLEIGFYNFVINTFFYITGIVEYTNIDYLKSILFYNFSALWYIQCYIIVYLLSPFLNRFIANVDRVTLKKLIIVLLLCFSIFQFLSSGLTFNTNGFTVYQYVTLYFVGAYIRKYNLNSEFLNRFNKSQKQLIYLSIFIVSWLSNVMLYYFANYLTQLDSNILNYIGNSLVVYKYYYSNPLVIIQSISLFMLFGTFKFTNRFINYIASLVLGVYIIHETDVIKNNLYNWLNLSVDIESGKIIIIKIILFTIIIFVVCILIEIVRRLIFKLIYKIKTVRSIDGKLVNFIDNLMKVN</sequence>
<evidence type="ECO:0000256" key="1">
    <source>
        <dbReference type="SAM" id="Phobius"/>
    </source>
</evidence>
<feature type="transmembrane region" description="Helical" evidence="1">
    <location>
        <begin position="40"/>
        <end position="63"/>
    </location>
</feature>
<dbReference type="Pfam" id="PF01757">
    <property type="entry name" value="Acyl_transf_3"/>
    <property type="match status" value="1"/>
</dbReference>
<feature type="transmembrane region" description="Helical" evidence="1">
    <location>
        <begin position="145"/>
        <end position="162"/>
    </location>
</feature>
<feature type="transmembrane region" description="Helical" evidence="1">
    <location>
        <begin position="75"/>
        <end position="98"/>
    </location>
</feature>
<dbReference type="AlphaFoldDB" id="A0A9D1GB66"/>
<comment type="caution">
    <text evidence="3">The sequence shown here is derived from an EMBL/GenBank/DDBJ whole genome shotgun (WGS) entry which is preliminary data.</text>
</comment>
<feature type="transmembrane region" description="Helical" evidence="1">
    <location>
        <begin position="7"/>
        <end position="25"/>
    </location>
</feature>
<dbReference type="Proteomes" id="UP000886833">
    <property type="component" value="Unassembled WGS sequence"/>
</dbReference>
<feature type="transmembrane region" description="Helical" evidence="1">
    <location>
        <begin position="110"/>
        <end position="133"/>
    </location>
</feature>
<feature type="transmembrane region" description="Helical" evidence="1">
    <location>
        <begin position="251"/>
        <end position="271"/>
    </location>
</feature>
<keyword evidence="3" id="KW-0012">Acyltransferase</keyword>
<proteinExistence type="predicted"/>
<evidence type="ECO:0000313" key="4">
    <source>
        <dbReference type="Proteomes" id="UP000886833"/>
    </source>
</evidence>
<evidence type="ECO:0000313" key="3">
    <source>
        <dbReference type="EMBL" id="HIT37785.1"/>
    </source>
</evidence>
<accession>A0A9D1GB66</accession>
<feature type="transmembrane region" description="Helical" evidence="1">
    <location>
        <begin position="318"/>
        <end position="339"/>
    </location>
</feature>
<keyword evidence="1" id="KW-0812">Transmembrane</keyword>
<keyword evidence="1" id="KW-1133">Transmembrane helix</keyword>
<keyword evidence="1" id="KW-0472">Membrane</keyword>
<evidence type="ECO:0000259" key="2">
    <source>
        <dbReference type="Pfam" id="PF01757"/>
    </source>
</evidence>
<protein>
    <submittedName>
        <fullName evidence="3">Acyltransferase family protein</fullName>
    </submittedName>
</protein>
<feature type="domain" description="Acyltransferase 3" evidence="2">
    <location>
        <begin position="8"/>
        <end position="336"/>
    </location>
</feature>